<keyword evidence="5" id="KW-1185">Reference proteome</keyword>
<proteinExistence type="predicted"/>
<feature type="region of interest" description="Disordered" evidence="2">
    <location>
        <begin position="340"/>
        <end position="387"/>
    </location>
</feature>
<feature type="compositionally biased region" description="Polar residues" evidence="2">
    <location>
        <begin position="301"/>
        <end position="318"/>
    </location>
</feature>
<evidence type="ECO:0000256" key="2">
    <source>
        <dbReference type="SAM" id="MobiDB-lite"/>
    </source>
</evidence>
<keyword evidence="1" id="KW-0175">Coiled coil</keyword>
<evidence type="ECO:0000256" key="1">
    <source>
        <dbReference type="SAM" id="Coils"/>
    </source>
</evidence>
<dbReference type="AlphaFoldDB" id="A0A9K3N3U5"/>
<reference evidence="4" key="1">
    <citation type="journal article" date="2017" name="Nature">
        <title>The sunflower genome provides insights into oil metabolism, flowering and Asterid evolution.</title>
        <authorList>
            <person name="Badouin H."/>
            <person name="Gouzy J."/>
            <person name="Grassa C.J."/>
            <person name="Murat F."/>
            <person name="Staton S.E."/>
            <person name="Cottret L."/>
            <person name="Lelandais-Briere C."/>
            <person name="Owens G.L."/>
            <person name="Carrere S."/>
            <person name="Mayjonade B."/>
            <person name="Legrand L."/>
            <person name="Gill N."/>
            <person name="Kane N.C."/>
            <person name="Bowers J.E."/>
            <person name="Hubner S."/>
            <person name="Bellec A."/>
            <person name="Berard A."/>
            <person name="Berges H."/>
            <person name="Blanchet N."/>
            <person name="Boniface M.C."/>
            <person name="Brunel D."/>
            <person name="Catrice O."/>
            <person name="Chaidir N."/>
            <person name="Claudel C."/>
            <person name="Donnadieu C."/>
            <person name="Faraut T."/>
            <person name="Fievet G."/>
            <person name="Helmstetter N."/>
            <person name="King M."/>
            <person name="Knapp S.J."/>
            <person name="Lai Z."/>
            <person name="Le Paslier M.C."/>
            <person name="Lippi Y."/>
            <person name="Lorenzon L."/>
            <person name="Mandel J.R."/>
            <person name="Marage G."/>
            <person name="Marchand G."/>
            <person name="Marquand E."/>
            <person name="Bret-Mestries E."/>
            <person name="Morien E."/>
            <person name="Nambeesan S."/>
            <person name="Nguyen T."/>
            <person name="Pegot-Espagnet P."/>
            <person name="Pouilly N."/>
            <person name="Raftis F."/>
            <person name="Sallet E."/>
            <person name="Schiex T."/>
            <person name="Thomas J."/>
            <person name="Vandecasteele C."/>
            <person name="Vares D."/>
            <person name="Vear F."/>
            <person name="Vautrin S."/>
            <person name="Crespi M."/>
            <person name="Mangin B."/>
            <person name="Burke J.M."/>
            <person name="Salse J."/>
            <person name="Munos S."/>
            <person name="Vincourt P."/>
            <person name="Rieseberg L.H."/>
            <person name="Langlade N.B."/>
        </authorList>
    </citation>
    <scope>NUCLEOTIDE SEQUENCE</scope>
    <source>
        <tissue evidence="4">Leaves</tissue>
    </source>
</reference>
<accession>A0A9K3N3U5</accession>
<evidence type="ECO:0000313" key="4">
    <source>
        <dbReference type="EMBL" id="KAF5786052.1"/>
    </source>
</evidence>
<dbReference type="Proteomes" id="UP000215914">
    <property type="component" value="Unassembled WGS sequence"/>
</dbReference>
<gene>
    <name evidence="4" type="ORF">HanXRQr2_Chr10g0436071</name>
</gene>
<evidence type="ECO:0000259" key="3">
    <source>
        <dbReference type="Pfam" id="PF04195"/>
    </source>
</evidence>
<name>A0A9K3N3U5_HELAN</name>
<dbReference type="PANTHER" id="PTHR31099:SF41">
    <property type="entry name" value="TRANSPOSASE (PUTATIVE), GYPSY TYPE-RELATED"/>
    <property type="match status" value="1"/>
</dbReference>
<feature type="coiled-coil region" evidence="1">
    <location>
        <begin position="547"/>
        <end position="598"/>
    </location>
</feature>
<sequence length="806" mass="91197">MTSFVQTHLNGGSSSEPCHGRTFFVMFVQVDRGRTSLDVRPVEACPVFGYVSSSPPFVREYDIPLDLDPALPLKDETIRPFRRGKFPLYTRVCNFANYRVPFSRFFIKVLQFLRVHISQVNPFGLSRVSHFEISCRAQNRKPDLNVFRYFYEFITAGDWYTFAHWKGIHPPSSDERSSLKNWKDNFFWLDDRCLLEDMRWRLKDQTMSFDLGEDFVFDHELARALIEHKSPVRPLHEHFLLLGRLCFSWSQGDRVWPVIRRKRDREDEVPLMKQVASSAQEIRPLVVTDVAEPSGADGASSVPTPTKETAGSSGSQAGKRSILDDVEDDPEIRKLDEAFQHHHSSASLTSKGAAPDLASKPLIRKRKNETVQIRSSDPLPMSKLNKNKKGFSYSEGDVMNEFDEHLTGGKFSREEAALARNKPTPTFSGGFLPSNEVENMETEVPKITSKEKEKAHDEPKMVTFSDVFSDDMEIDPAMAEDKFIPEWDIRNKDSVMDELVARTLLFNINTPLDHAKSRKMKNPDLGAAVLTNQAQSNIFVTELYRRWVEAESVRENLERETRSLKRKIQKSPDAEKRITQLTQDLQVQQEKVKSLIAQNQSSQAAAASAAEDRDRISAELKNFSESMKQKDDQHKEVMAKMEASFENARIAYANMMAGEADLKAQIEEMKVHEEEIEAENVSLMAKVEELQATKTWMLLEGAKLLAKNIHKGPEMNAAVAAINNAMSAVGVNSGLHSGYVHALKKKTPYADVPLLNRNAKEELDAAIACFDSLAFPVVEDLIKLVNEPLSEIKKALFFASGGSSKE</sequence>
<dbReference type="PANTHER" id="PTHR31099">
    <property type="entry name" value="OS06G0165300 PROTEIN"/>
    <property type="match status" value="1"/>
</dbReference>
<comment type="caution">
    <text evidence="4">The sequence shown here is derived from an EMBL/GenBank/DDBJ whole genome shotgun (WGS) entry which is preliminary data.</text>
</comment>
<dbReference type="Pfam" id="PF04195">
    <property type="entry name" value="Transposase_28"/>
    <property type="match status" value="1"/>
</dbReference>
<reference evidence="4" key="2">
    <citation type="submission" date="2020-06" db="EMBL/GenBank/DDBJ databases">
        <title>Helianthus annuus Genome sequencing and assembly Release 2.</title>
        <authorList>
            <person name="Gouzy J."/>
            <person name="Langlade N."/>
            <person name="Munos S."/>
        </authorList>
    </citation>
    <scope>NUCLEOTIDE SEQUENCE</scope>
    <source>
        <tissue evidence="4">Leaves</tissue>
    </source>
</reference>
<feature type="coiled-coil region" evidence="1">
    <location>
        <begin position="659"/>
        <end position="693"/>
    </location>
</feature>
<feature type="domain" description="Transposase (putative) gypsy type" evidence="3">
    <location>
        <begin position="98"/>
        <end position="152"/>
    </location>
</feature>
<dbReference type="Gramene" id="mRNA:HanXRQr2_Chr10g0436071">
    <property type="protein sequence ID" value="mRNA:HanXRQr2_Chr10g0436071"/>
    <property type="gene ID" value="HanXRQr2_Chr10g0436071"/>
</dbReference>
<evidence type="ECO:0000313" key="5">
    <source>
        <dbReference type="Proteomes" id="UP000215914"/>
    </source>
</evidence>
<dbReference type="InterPro" id="IPR007321">
    <property type="entry name" value="Transposase_28"/>
</dbReference>
<organism evidence="4 5">
    <name type="scientific">Helianthus annuus</name>
    <name type="common">Common sunflower</name>
    <dbReference type="NCBI Taxonomy" id="4232"/>
    <lineage>
        <taxon>Eukaryota</taxon>
        <taxon>Viridiplantae</taxon>
        <taxon>Streptophyta</taxon>
        <taxon>Embryophyta</taxon>
        <taxon>Tracheophyta</taxon>
        <taxon>Spermatophyta</taxon>
        <taxon>Magnoliopsida</taxon>
        <taxon>eudicotyledons</taxon>
        <taxon>Gunneridae</taxon>
        <taxon>Pentapetalae</taxon>
        <taxon>asterids</taxon>
        <taxon>campanulids</taxon>
        <taxon>Asterales</taxon>
        <taxon>Asteraceae</taxon>
        <taxon>Asteroideae</taxon>
        <taxon>Heliantheae alliance</taxon>
        <taxon>Heliantheae</taxon>
        <taxon>Helianthus</taxon>
    </lineage>
</organism>
<dbReference type="EMBL" id="MNCJ02000325">
    <property type="protein sequence ID" value="KAF5786052.1"/>
    <property type="molecule type" value="Genomic_DNA"/>
</dbReference>
<protein>
    <recommendedName>
        <fullName evidence="3">Transposase (putative) gypsy type domain-containing protein</fullName>
    </recommendedName>
</protein>
<feature type="region of interest" description="Disordered" evidence="2">
    <location>
        <begin position="292"/>
        <end position="322"/>
    </location>
</feature>